<dbReference type="EMBL" id="FOEC01000001">
    <property type="protein sequence ID" value="SEO40088.1"/>
    <property type="molecule type" value="Genomic_DNA"/>
</dbReference>
<gene>
    <name evidence="4" type="ORF">SAMN02910314_00129</name>
</gene>
<dbReference type="KEGG" id="ddt:AAY81_09665"/>
<protein>
    <submittedName>
        <fullName evidence="4">Multimeric flavodoxin WrbA</fullName>
    </submittedName>
</protein>
<dbReference type="Pfam" id="PF03358">
    <property type="entry name" value="FMN_red"/>
    <property type="match status" value="1"/>
</dbReference>
<keyword evidence="5" id="KW-1185">Reference proteome</keyword>
<sequence length="205" mass="22497">MNVLMLNGSPRSHSNTALALDEMERVFQEEGISCTIRQVGQMDIRGCIACDTCGKTGKCTFDDIVNELAKEFEKADGLVVGTPVYFGSANPTLVALLDRLFYSTHFDKTMKVGAGISVARRGGTSATYDELNKFFALTGMPIATGQYWNGLHGRAQGEGSQDEEGLQQMRVVARNMAFLIKSIKLGKEAFGLPKVEERVRTNFVR</sequence>
<evidence type="ECO:0000256" key="1">
    <source>
        <dbReference type="ARBA" id="ARBA00022630"/>
    </source>
</evidence>
<name>A0A172S007_9ACTN</name>
<proteinExistence type="predicted"/>
<dbReference type="Proteomes" id="UP000182975">
    <property type="component" value="Unassembled WGS sequence"/>
</dbReference>
<dbReference type="AlphaFoldDB" id="A0A172S007"/>
<evidence type="ECO:0000313" key="5">
    <source>
        <dbReference type="Proteomes" id="UP000182975"/>
    </source>
</evidence>
<dbReference type="InterPro" id="IPR029039">
    <property type="entry name" value="Flavoprotein-like_sf"/>
</dbReference>
<dbReference type="Gene3D" id="3.40.50.360">
    <property type="match status" value="1"/>
</dbReference>
<reference evidence="5" key="1">
    <citation type="submission" date="2016-10" db="EMBL/GenBank/DDBJ databases">
        <authorList>
            <person name="Varghese N."/>
        </authorList>
    </citation>
    <scope>NUCLEOTIDE SEQUENCE [LARGE SCALE GENOMIC DNA]</scope>
    <source>
        <strain evidence="5">DSM 21843</strain>
    </source>
</reference>
<dbReference type="InterPro" id="IPR005025">
    <property type="entry name" value="FMN_Rdtase-like_dom"/>
</dbReference>
<dbReference type="GO" id="GO:0016491">
    <property type="term" value="F:oxidoreductase activity"/>
    <property type="evidence" value="ECO:0007669"/>
    <property type="project" value="InterPro"/>
</dbReference>
<dbReference type="PANTHER" id="PTHR43278">
    <property type="entry name" value="NAD(P)H-DEPENDENT FMN-CONTAINING OXIDOREDUCTASE YWQN-RELATED"/>
    <property type="match status" value="1"/>
</dbReference>
<evidence type="ECO:0000313" key="4">
    <source>
        <dbReference type="EMBL" id="SEO40088.1"/>
    </source>
</evidence>
<keyword evidence="1" id="KW-0285">Flavoprotein</keyword>
<dbReference type="SUPFAM" id="SSF52218">
    <property type="entry name" value="Flavoproteins"/>
    <property type="match status" value="1"/>
</dbReference>
<evidence type="ECO:0000256" key="2">
    <source>
        <dbReference type="ARBA" id="ARBA00022643"/>
    </source>
</evidence>
<dbReference type="PANTHER" id="PTHR43278:SF4">
    <property type="entry name" value="NAD(P)H-DEPENDENT FMN-CONTAINING OXIDOREDUCTASE YWQN-RELATED"/>
    <property type="match status" value="1"/>
</dbReference>
<dbReference type="OrthoDB" id="9798454at2"/>
<dbReference type="RefSeq" id="WP_066664487.1">
    <property type="nucleotide sequence ID" value="NZ_FOEC01000001.1"/>
</dbReference>
<dbReference type="STRING" id="79604.AAY81_09665"/>
<accession>A0A172S007</accession>
<feature type="domain" description="NADPH-dependent FMN reductase-like" evidence="3">
    <location>
        <begin position="1"/>
        <end position="148"/>
    </location>
</feature>
<dbReference type="InterPro" id="IPR051796">
    <property type="entry name" value="ISF_SsuE-like"/>
</dbReference>
<organism evidence="4 5">
    <name type="scientific">Denitrobacterium detoxificans</name>
    <dbReference type="NCBI Taxonomy" id="79604"/>
    <lineage>
        <taxon>Bacteria</taxon>
        <taxon>Bacillati</taxon>
        <taxon>Actinomycetota</taxon>
        <taxon>Coriobacteriia</taxon>
        <taxon>Eggerthellales</taxon>
        <taxon>Eggerthellaceae</taxon>
        <taxon>Denitrobacterium</taxon>
    </lineage>
</organism>
<keyword evidence="2" id="KW-0288">FMN</keyword>
<evidence type="ECO:0000259" key="3">
    <source>
        <dbReference type="Pfam" id="PF03358"/>
    </source>
</evidence>
<dbReference type="PATRIC" id="fig|79604.3.peg.1937"/>